<sequence>MNEIDQCISQMQTTFKNNDMIKTLAGLVGQGWNDLLSDYTLPVLATTFKKCLTDPDGEYLVPDNVFVIPVRDAEVERTSTQIDSFKEFSSDSSDKIGVSGSATVKGVQIGASFSSENKETKENYEKKNSIMFLNKVQYSAFDLMTNDDNFDEYFIYRLQQIAESVKNDKMLWAQFLSEAFISDFGTHVINQATAGAEIYQQTFIDRIEKFKGESNMQEYKAEVSLGFAKIAKLSIGYETKSEKSEKHFSAKSTTKSILKTKGGPDITRISKMEKNVIFIFEELYNK</sequence>
<dbReference type="InterPro" id="IPR020864">
    <property type="entry name" value="MACPF"/>
</dbReference>
<evidence type="ECO:0000313" key="3">
    <source>
        <dbReference type="WBParaSite" id="PDA_v2.g5748.t1"/>
    </source>
</evidence>
<keyword evidence="2" id="KW-1185">Reference proteome</keyword>
<dbReference type="WBParaSite" id="PDA_v2.g5748.t1">
    <property type="protein sequence ID" value="PDA_v2.g5748.t1"/>
    <property type="gene ID" value="PDA_v2.g5748"/>
</dbReference>
<dbReference type="AlphaFoldDB" id="A0A914QQM1"/>
<evidence type="ECO:0000259" key="1">
    <source>
        <dbReference type="PROSITE" id="PS51412"/>
    </source>
</evidence>
<dbReference type="Proteomes" id="UP000887578">
    <property type="component" value="Unplaced"/>
</dbReference>
<feature type="domain" description="MACPF" evidence="1">
    <location>
        <begin position="3"/>
        <end position="286"/>
    </location>
</feature>
<organism evidence="2 3">
    <name type="scientific">Panagrolaimus davidi</name>
    <dbReference type="NCBI Taxonomy" id="227884"/>
    <lineage>
        <taxon>Eukaryota</taxon>
        <taxon>Metazoa</taxon>
        <taxon>Ecdysozoa</taxon>
        <taxon>Nematoda</taxon>
        <taxon>Chromadorea</taxon>
        <taxon>Rhabditida</taxon>
        <taxon>Tylenchina</taxon>
        <taxon>Panagrolaimomorpha</taxon>
        <taxon>Panagrolaimoidea</taxon>
        <taxon>Panagrolaimidae</taxon>
        <taxon>Panagrolaimus</taxon>
    </lineage>
</organism>
<dbReference type="PROSITE" id="PS51412">
    <property type="entry name" value="MACPF_2"/>
    <property type="match status" value="1"/>
</dbReference>
<proteinExistence type="predicted"/>
<accession>A0A914QQM1</accession>
<reference evidence="3" key="1">
    <citation type="submission" date="2022-11" db="UniProtKB">
        <authorList>
            <consortium name="WormBaseParasite"/>
        </authorList>
    </citation>
    <scope>IDENTIFICATION</scope>
</reference>
<dbReference type="Pfam" id="PF01823">
    <property type="entry name" value="MACPF"/>
    <property type="match status" value="1"/>
</dbReference>
<protein>
    <submittedName>
        <fullName evidence="3">Macrophage-expressed gene 1 protein</fullName>
    </submittedName>
</protein>
<evidence type="ECO:0000313" key="2">
    <source>
        <dbReference type="Proteomes" id="UP000887578"/>
    </source>
</evidence>
<name>A0A914QQM1_9BILA</name>